<dbReference type="SUPFAM" id="SSF53850">
    <property type="entry name" value="Periplasmic binding protein-like II"/>
    <property type="match status" value="1"/>
</dbReference>
<name>A0A8E7EJA4_9EURY</name>
<dbReference type="RefSeq" id="WP_214419061.1">
    <property type="nucleotide sequence ID" value="NZ_CP075546.1"/>
</dbReference>
<evidence type="ECO:0000313" key="3">
    <source>
        <dbReference type="Proteomes" id="UP000680656"/>
    </source>
</evidence>
<keyword evidence="3" id="KW-1185">Reference proteome</keyword>
<dbReference type="Pfam" id="PF04069">
    <property type="entry name" value="OpuAC"/>
    <property type="match status" value="1"/>
</dbReference>
<dbReference type="KEGG" id="mrtj:KHC33_13045"/>
<proteinExistence type="predicted"/>
<protein>
    <submittedName>
        <fullName evidence="2">Glycine/betaine ABC transporter substrate-binding protein</fullName>
    </submittedName>
</protein>
<gene>
    <name evidence="2" type="ORF">KHC33_13045</name>
</gene>
<accession>A0A8E7EJA4</accession>
<sequence length="299" mass="32957">MIRKMVLGILAILFLNGCIIPVMGQTSSPSEKTVVIGAMPFNEQYILAEMFGKLLEKNGYTYEINSGLNNVMLYQGVKNGQIDLYVDYTSAIPTYFEEAPAFESLDPDMVTTAVKKMVTEDDVVWGGKVGFRNDYQMAVSEEFASEHAVGTISDLAPYTSEMVLGSDLVFHLDELYGLPNLEKVYGYSFQDVVPMEPTLLYQAVDMGQVDIIPASSTDARIDLFNLTTLSDDKAALAPYDSILLVTSGRGTDPVFMSTLEQVMGLIDTETMRSLNRKFDVDKMDAGAIAEEFLISQGLL</sequence>
<dbReference type="EMBL" id="CP075546">
    <property type="protein sequence ID" value="QVV88245.1"/>
    <property type="molecule type" value="Genomic_DNA"/>
</dbReference>
<feature type="domain" description="ABC-type glycine betaine transport system substrate-binding" evidence="1">
    <location>
        <begin position="32"/>
        <end position="293"/>
    </location>
</feature>
<organism evidence="2 3">
    <name type="scientific">Methanospirillum purgamenti</name>
    <dbReference type="NCBI Taxonomy" id="2834276"/>
    <lineage>
        <taxon>Archaea</taxon>
        <taxon>Methanobacteriati</taxon>
        <taxon>Methanobacteriota</taxon>
        <taxon>Stenosarchaea group</taxon>
        <taxon>Methanomicrobia</taxon>
        <taxon>Methanomicrobiales</taxon>
        <taxon>Methanospirillaceae</taxon>
        <taxon>Methanospirillum</taxon>
    </lineage>
</organism>
<evidence type="ECO:0000259" key="1">
    <source>
        <dbReference type="Pfam" id="PF04069"/>
    </source>
</evidence>
<evidence type="ECO:0000313" key="2">
    <source>
        <dbReference type="EMBL" id="QVV88245.1"/>
    </source>
</evidence>
<dbReference type="InterPro" id="IPR007210">
    <property type="entry name" value="ABC_Gly_betaine_transp_sub-bd"/>
</dbReference>
<reference evidence="2 3" key="1">
    <citation type="submission" date="2021-05" db="EMBL/GenBank/DDBJ databases">
        <title>A novel Methanospirillum isolate from a pyrite-forming mixed culture.</title>
        <authorList>
            <person name="Bunk B."/>
            <person name="Sproer C."/>
            <person name="Spring S."/>
            <person name="Pester M."/>
        </authorList>
    </citation>
    <scope>NUCLEOTIDE SEQUENCE [LARGE SCALE GENOMIC DNA]</scope>
    <source>
        <strain evidence="2 3">J.3.6.1-F.2.7.3</strain>
    </source>
</reference>
<dbReference type="GeneID" id="65098127"/>
<dbReference type="Gene3D" id="3.40.190.10">
    <property type="entry name" value="Periplasmic binding protein-like II"/>
    <property type="match status" value="1"/>
</dbReference>
<dbReference type="Proteomes" id="UP000680656">
    <property type="component" value="Chromosome"/>
</dbReference>
<dbReference type="GO" id="GO:0043190">
    <property type="term" value="C:ATP-binding cassette (ABC) transporter complex"/>
    <property type="evidence" value="ECO:0007669"/>
    <property type="project" value="InterPro"/>
</dbReference>
<dbReference type="AlphaFoldDB" id="A0A8E7EJA4"/>
<dbReference type="GO" id="GO:0022857">
    <property type="term" value="F:transmembrane transporter activity"/>
    <property type="evidence" value="ECO:0007669"/>
    <property type="project" value="InterPro"/>
</dbReference>
<dbReference type="Gene3D" id="3.40.190.120">
    <property type="entry name" value="Osmoprotection protein (prox), domain 2"/>
    <property type="match status" value="1"/>
</dbReference>